<keyword evidence="2" id="KW-1185">Reference proteome</keyword>
<proteinExistence type="predicted"/>
<protein>
    <submittedName>
        <fullName evidence="1">Uncharacterized protein</fullName>
    </submittedName>
</protein>
<dbReference type="EMBL" id="MU118034">
    <property type="protein sequence ID" value="KAF9647431.1"/>
    <property type="molecule type" value="Genomic_DNA"/>
</dbReference>
<sequence>MVPIDRSPLPSQSFPDHFAPGRSRSQSILIDDWTPEFQREPEERIARLTVSAGLPLSWVDDPAWINFVNGFLPSARSPSQEVLTNRLIPVAAKRHQDAIRVAVKNQNVTLQVGGWTDTNSHHLLAFTVAFQKQFHTVNVHDASSERKTAEDFTMHLENAIRAVQADYFAFPIAVVTNASGECCKARRVLAPRYPDTVFLDCYAHQFADHATELITWLRSKTQVLAVLRRVQEVLGVSVTKAVIHAVLARWTAHYQAYSRLLDLRSVLLAVVGMDEYRLEKERFVVAGDAKAREKAKEMVMLIRNDAFWKALHRMKLHLQPLGIATNVTQAPLCRLDTVLLIFGFLVMKYQQMVDNDDRAAPTAIISSLEKRWMAADQDIFIATVIVNPFFRIDPFGPHIRFVVAEVIGLLQRLYARFFREEAPHSFSTELRDYLWAEGQYSELHATCLRHKIIAQGQDEPLEIYQDLSFSSKPHSPFHRLAAHLLSICANSTSCERLFSTFENTLTEPQNRTGTSTLSSIAELKMHVLNEHRLSSTKTRMKHMFAARSKTASAEEVSTLSTVAQPPSPQSGLLAGGEATSPSIDEDPDHACRLKSGLRDFVSDHCSAPIDDGDDDDPVAYPSRGGKLSLSQLFNFENDHWVKLYEECAKRSYEEELALCDLLNEDAETSDGVEVDVDEMTAEILMG</sequence>
<evidence type="ECO:0000313" key="2">
    <source>
        <dbReference type="Proteomes" id="UP000886501"/>
    </source>
</evidence>
<gene>
    <name evidence="1" type="ORF">BDM02DRAFT_3098174</name>
</gene>
<comment type="caution">
    <text evidence="1">The sequence shown here is derived from an EMBL/GenBank/DDBJ whole genome shotgun (WGS) entry which is preliminary data.</text>
</comment>
<reference evidence="1" key="1">
    <citation type="submission" date="2019-10" db="EMBL/GenBank/DDBJ databases">
        <authorList>
            <consortium name="DOE Joint Genome Institute"/>
            <person name="Kuo A."/>
            <person name="Miyauchi S."/>
            <person name="Kiss E."/>
            <person name="Drula E."/>
            <person name="Kohler A."/>
            <person name="Sanchez-Garcia M."/>
            <person name="Andreopoulos B."/>
            <person name="Barry K.W."/>
            <person name="Bonito G."/>
            <person name="Buee M."/>
            <person name="Carver A."/>
            <person name="Chen C."/>
            <person name="Cichocki N."/>
            <person name="Clum A."/>
            <person name="Culley D."/>
            <person name="Crous P.W."/>
            <person name="Fauchery L."/>
            <person name="Girlanda M."/>
            <person name="Hayes R."/>
            <person name="Keri Z."/>
            <person name="Labutti K."/>
            <person name="Lipzen A."/>
            <person name="Lombard V."/>
            <person name="Magnuson J."/>
            <person name="Maillard F."/>
            <person name="Morin E."/>
            <person name="Murat C."/>
            <person name="Nolan M."/>
            <person name="Ohm R."/>
            <person name="Pangilinan J."/>
            <person name="Pereira M."/>
            <person name="Perotto S."/>
            <person name="Peter M."/>
            <person name="Riley R."/>
            <person name="Sitrit Y."/>
            <person name="Stielow B."/>
            <person name="Szollosi G."/>
            <person name="Zifcakova L."/>
            <person name="Stursova M."/>
            <person name="Spatafora J.W."/>
            <person name="Tedersoo L."/>
            <person name="Vaario L.-M."/>
            <person name="Yamada A."/>
            <person name="Yan M."/>
            <person name="Wang P."/>
            <person name="Xu J."/>
            <person name="Bruns T."/>
            <person name="Baldrian P."/>
            <person name="Vilgalys R."/>
            <person name="Henrissat B."/>
            <person name="Grigoriev I.V."/>
            <person name="Hibbett D."/>
            <person name="Nagy L.G."/>
            <person name="Martin F.M."/>
        </authorList>
    </citation>
    <scope>NUCLEOTIDE SEQUENCE</scope>
    <source>
        <strain evidence="1">P2</strain>
    </source>
</reference>
<evidence type="ECO:0000313" key="1">
    <source>
        <dbReference type="EMBL" id="KAF9647431.1"/>
    </source>
</evidence>
<organism evidence="1 2">
    <name type="scientific">Thelephora ganbajun</name>
    <name type="common">Ganba fungus</name>
    <dbReference type="NCBI Taxonomy" id="370292"/>
    <lineage>
        <taxon>Eukaryota</taxon>
        <taxon>Fungi</taxon>
        <taxon>Dikarya</taxon>
        <taxon>Basidiomycota</taxon>
        <taxon>Agaricomycotina</taxon>
        <taxon>Agaricomycetes</taxon>
        <taxon>Thelephorales</taxon>
        <taxon>Thelephoraceae</taxon>
        <taxon>Thelephora</taxon>
    </lineage>
</organism>
<reference evidence="1" key="2">
    <citation type="journal article" date="2020" name="Nat. Commun.">
        <title>Large-scale genome sequencing of mycorrhizal fungi provides insights into the early evolution of symbiotic traits.</title>
        <authorList>
            <person name="Miyauchi S."/>
            <person name="Kiss E."/>
            <person name="Kuo A."/>
            <person name="Drula E."/>
            <person name="Kohler A."/>
            <person name="Sanchez-Garcia M."/>
            <person name="Morin E."/>
            <person name="Andreopoulos B."/>
            <person name="Barry K.W."/>
            <person name="Bonito G."/>
            <person name="Buee M."/>
            <person name="Carver A."/>
            <person name="Chen C."/>
            <person name="Cichocki N."/>
            <person name="Clum A."/>
            <person name="Culley D."/>
            <person name="Crous P.W."/>
            <person name="Fauchery L."/>
            <person name="Girlanda M."/>
            <person name="Hayes R.D."/>
            <person name="Keri Z."/>
            <person name="LaButti K."/>
            <person name="Lipzen A."/>
            <person name="Lombard V."/>
            <person name="Magnuson J."/>
            <person name="Maillard F."/>
            <person name="Murat C."/>
            <person name="Nolan M."/>
            <person name="Ohm R.A."/>
            <person name="Pangilinan J."/>
            <person name="Pereira M.F."/>
            <person name="Perotto S."/>
            <person name="Peter M."/>
            <person name="Pfister S."/>
            <person name="Riley R."/>
            <person name="Sitrit Y."/>
            <person name="Stielow J.B."/>
            <person name="Szollosi G."/>
            <person name="Zifcakova L."/>
            <person name="Stursova M."/>
            <person name="Spatafora J.W."/>
            <person name="Tedersoo L."/>
            <person name="Vaario L.M."/>
            <person name="Yamada A."/>
            <person name="Yan M."/>
            <person name="Wang P."/>
            <person name="Xu J."/>
            <person name="Bruns T."/>
            <person name="Baldrian P."/>
            <person name="Vilgalys R."/>
            <person name="Dunand C."/>
            <person name="Henrissat B."/>
            <person name="Grigoriev I.V."/>
            <person name="Hibbett D."/>
            <person name="Nagy L.G."/>
            <person name="Martin F.M."/>
        </authorList>
    </citation>
    <scope>NUCLEOTIDE SEQUENCE</scope>
    <source>
        <strain evidence="1">P2</strain>
    </source>
</reference>
<name>A0ACB6ZE42_THEGA</name>
<accession>A0ACB6ZE42</accession>
<dbReference type="Proteomes" id="UP000886501">
    <property type="component" value="Unassembled WGS sequence"/>
</dbReference>